<evidence type="ECO:0000259" key="4">
    <source>
        <dbReference type="PROSITE" id="PS50070"/>
    </source>
</evidence>
<dbReference type="Gene3D" id="2.40.20.10">
    <property type="entry name" value="Plasminogen Kringle 4"/>
    <property type="match status" value="2"/>
</dbReference>
<dbReference type="HOGENOM" id="CLU_1726851_0_0_1"/>
<keyword evidence="1 3" id="KW-0420">Kringle</keyword>
<dbReference type="AlphaFoldDB" id="V4B3H9"/>
<dbReference type="Pfam" id="PF00051">
    <property type="entry name" value="Kringle"/>
    <property type="match status" value="2"/>
</dbReference>
<keyword evidence="6" id="KW-1185">Reference proteome</keyword>
<protein>
    <recommendedName>
        <fullName evidence="4">Kringle domain-containing protein</fullName>
    </recommendedName>
</protein>
<evidence type="ECO:0000313" key="6">
    <source>
        <dbReference type="Proteomes" id="UP000030746"/>
    </source>
</evidence>
<feature type="domain" description="Kringle" evidence="4">
    <location>
        <begin position="78"/>
        <end position="152"/>
    </location>
</feature>
<name>V4B3H9_LOTGI</name>
<dbReference type="PANTHER" id="PTHR24261">
    <property type="entry name" value="PLASMINOGEN-RELATED"/>
    <property type="match status" value="1"/>
</dbReference>
<gene>
    <name evidence="5" type="ORF">LOTGIDRAFT_77521</name>
</gene>
<feature type="domain" description="Kringle" evidence="4">
    <location>
        <begin position="7"/>
        <end position="74"/>
    </location>
</feature>
<dbReference type="InterPro" id="IPR000001">
    <property type="entry name" value="Kringle"/>
</dbReference>
<evidence type="ECO:0000256" key="3">
    <source>
        <dbReference type="PROSITE-ProRule" id="PRU00121"/>
    </source>
</evidence>
<evidence type="ECO:0000313" key="5">
    <source>
        <dbReference type="EMBL" id="ESO82914.1"/>
    </source>
</evidence>
<dbReference type="RefSeq" id="XP_009066403.1">
    <property type="nucleotide sequence ID" value="XM_009068155.1"/>
</dbReference>
<sequence length="152" mass="16992">ECLRSASGTEYRGFQSHTISGKSCVSWISHKGILLDEPGEKQNYCRNPGGVGVIPWCFISENTDIWEYCPIPSCQKICSLNDDGSDFLGNLDVSMSGKTCQAWPLVDKARPKFPKSTFPHGKDEHNFCRNPGSSQSKTWCYINSTSLDYEHC</sequence>
<dbReference type="PRINTS" id="PR00018">
    <property type="entry name" value="KRINGLE"/>
</dbReference>
<comment type="caution">
    <text evidence="3">Lacks conserved residue(s) required for the propagation of feature annotation.</text>
</comment>
<reference evidence="5 6" key="1">
    <citation type="journal article" date="2013" name="Nature">
        <title>Insights into bilaterian evolution from three spiralian genomes.</title>
        <authorList>
            <person name="Simakov O."/>
            <person name="Marletaz F."/>
            <person name="Cho S.J."/>
            <person name="Edsinger-Gonzales E."/>
            <person name="Havlak P."/>
            <person name="Hellsten U."/>
            <person name="Kuo D.H."/>
            <person name="Larsson T."/>
            <person name="Lv J."/>
            <person name="Arendt D."/>
            <person name="Savage R."/>
            <person name="Osoegawa K."/>
            <person name="de Jong P."/>
            <person name="Grimwood J."/>
            <person name="Chapman J.A."/>
            <person name="Shapiro H."/>
            <person name="Aerts A."/>
            <person name="Otillar R.P."/>
            <person name="Terry A.Y."/>
            <person name="Boore J.L."/>
            <person name="Grigoriev I.V."/>
            <person name="Lindberg D.R."/>
            <person name="Seaver E.C."/>
            <person name="Weisblat D.A."/>
            <person name="Putnam N.H."/>
            <person name="Rokhsar D.S."/>
        </authorList>
    </citation>
    <scope>NUCLEOTIDE SEQUENCE [LARGE SCALE GENOMIC DNA]</scope>
</reference>
<evidence type="ECO:0000256" key="2">
    <source>
        <dbReference type="ARBA" id="ARBA00023157"/>
    </source>
</evidence>
<feature type="non-terminal residue" evidence="5">
    <location>
        <position position="1"/>
    </location>
</feature>
<organism evidence="5 6">
    <name type="scientific">Lottia gigantea</name>
    <name type="common">Giant owl limpet</name>
    <dbReference type="NCBI Taxonomy" id="225164"/>
    <lineage>
        <taxon>Eukaryota</taxon>
        <taxon>Metazoa</taxon>
        <taxon>Spiralia</taxon>
        <taxon>Lophotrochozoa</taxon>
        <taxon>Mollusca</taxon>
        <taxon>Gastropoda</taxon>
        <taxon>Patellogastropoda</taxon>
        <taxon>Lottioidea</taxon>
        <taxon>Lottiidae</taxon>
        <taxon>Lottia</taxon>
    </lineage>
</organism>
<accession>V4B3H9</accession>
<dbReference type="InterPro" id="IPR038178">
    <property type="entry name" value="Kringle_sf"/>
</dbReference>
<dbReference type="CTD" id="20252283"/>
<feature type="non-terminal residue" evidence="5">
    <location>
        <position position="152"/>
    </location>
</feature>
<keyword evidence="2" id="KW-1015">Disulfide bond</keyword>
<dbReference type="Proteomes" id="UP000030746">
    <property type="component" value="Unassembled WGS sequence"/>
</dbReference>
<dbReference type="EMBL" id="KB203854">
    <property type="protein sequence ID" value="ESO82914.1"/>
    <property type="molecule type" value="Genomic_DNA"/>
</dbReference>
<dbReference type="KEGG" id="lgi:LOTGIDRAFT_77521"/>
<dbReference type="PROSITE" id="PS50070">
    <property type="entry name" value="KRINGLE_2"/>
    <property type="match status" value="2"/>
</dbReference>
<dbReference type="OrthoDB" id="5917794at2759"/>
<proteinExistence type="predicted"/>
<dbReference type="InterPro" id="IPR013806">
    <property type="entry name" value="Kringle-like"/>
</dbReference>
<dbReference type="InterPro" id="IPR050759">
    <property type="entry name" value="Serine_protease_kringle"/>
</dbReference>
<dbReference type="InterPro" id="IPR018056">
    <property type="entry name" value="Kringle_CS"/>
</dbReference>
<evidence type="ECO:0000256" key="1">
    <source>
        <dbReference type="ARBA" id="ARBA00022572"/>
    </source>
</evidence>
<dbReference type="SUPFAM" id="SSF57440">
    <property type="entry name" value="Kringle-like"/>
    <property type="match status" value="2"/>
</dbReference>
<dbReference type="PROSITE" id="PS00021">
    <property type="entry name" value="KRINGLE_1"/>
    <property type="match status" value="2"/>
</dbReference>
<dbReference type="SMART" id="SM00130">
    <property type="entry name" value="KR"/>
    <property type="match status" value="2"/>
</dbReference>
<dbReference type="PANTHER" id="PTHR24261:SF7">
    <property type="entry name" value="KRINGLE DOMAIN-CONTAINING PROTEIN"/>
    <property type="match status" value="1"/>
</dbReference>
<dbReference type="OMA" id="TINITAM"/>
<dbReference type="GeneID" id="20252283"/>